<dbReference type="InterPro" id="IPR042217">
    <property type="entry name" value="T4SS_VirB10/TrbI"/>
</dbReference>
<keyword evidence="4 7" id="KW-1133">Transmembrane helix</keyword>
<evidence type="ECO:0000256" key="5">
    <source>
        <dbReference type="ARBA" id="ARBA00023136"/>
    </source>
</evidence>
<dbReference type="CDD" id="cd16429">
    <property type="entry name" value="VirB10"/>
    <property type="match status" value="1"/>
</dbReference>
<dbReference type="AlphaFoldDB" id="A0A0L8ACD9"/>
<evidence type="ECO:0000313" key="8">
    <source>
        <dbReference type="EMBL" id="KOE99809.1"/>
    </source>
</evidence>
<evidence type="ECO:0000313" key="9">
    <source>
        <dbReference type="Proteomes" id="UP000036890"/>
    </source>
</evidence>
<dbReference type="Proteomes" id="UP000036890">
    <property type="component" value="Unassembled WGS sequence"/>
</dbReference>
<comment type="similarity">
    <text evidence="2">Belongs to the TrbI/VirB10 family.</text>
</comment>
<dbReference type="OrthoDB" id="9766860at2"/>
<proteinExistence type="inferred from homology"/>
<evidence type="ECO:0000256" key="7">
    <source>
        <dbReference type="SAM" id="Phobius"/>
    </source>
</evidence>
<feature type="compositionally biased region" description="Polar residues" evidence="6">
    <location>
        <begin position="1"/>
        <end position="12"/>
    </location>
</feature>
<dbReference type="InterPro" id="IPR005498">
    <property type="entry name" value="T4SS_VirB10/TraB/TrbI"/>
</dbReference>
<dbReference type="Pfam" id="PF03743">
    <property type="entry name" value="TrbI"/>
    <property type="match status" value="1"/>
</dbReference>
<evidence type="ECO:0000256" key="4">
    <source>
        <dbReference type="ARBA" id="ARBA00022989"/>
    </source>
</evidence>
<dbReference type="Gene3D" id="2.40.128.260">
    <property type="entry name" value="Type IV secretion system, VirB10/TraB/TrbI"/>
    <property type="match status" value="2"/>
</dbReference>
<evidence type="ECO:0000256" key="1">
    <source>
        <dbReference type="ARBA" id="ARBA00004167"/>
    </source>
</evidence>
<protein>
    <submittedName>
        <fullName evidence="8">Secretion protein</fullName>
    </submittedName>
</protein>
<reference evidence="8 9" key="1">
    <citation type="journal article" date="2012" name="J. Bacteriol.">
        <title>Genome sequence of a novel nicotine-degrading strain, Pseudomonas geniculata N1.</title>
        <authorList>
            <person name="Tang H."/>
            <person name="Yu H."/>
            <person name="Tai C."/>
            <person name="Huang K."/>
            <person name="Liu Y."/>
            <person name="Wang L."/>
            <person name="Yao Y."/>
            <person name="Wu G."/>
            <person name="Xu P."/>
        </authorList>
    </citation>
    <scope>NUCLEOTIDE SEQUENCE [LARGE SCALE GENOMIC DNA]</scope>
    <source>
        <strain evidence="8 9">N1</strain>
    </source>
</reference>
<gene>
    <name evidence="8" type="ORF">W7K_08250</name>
</gene>
<sequence length="417" mass="44546">MSQQNTPGNDPNNGRDESQSPYGAQGAPDAPSNPYFGTAQAEPAPDLDAAAPQLRSAEEQRLNRKALLFLGGIVLLLMAMGFLLFRKGQESDDAVQKVPDVARASTPTLPDIAPPPQAPPAAAEPIPMLPPMSQDEGPKLVPIASRPEAMGPREPTLVERRMAGVDDAALAAGNRAQPQRSALDEQTRQALLANMMPNQQGQQKIRRGPDVEDVSSAAYIQSPDALLVRGTYLRCVLETRIITDLAGYTSCLLTEPVYSINGRNLLLPKGSKIYGAYGGGPIGKRVEVIWDRITTPNGIDVAMSSPGVDQLGGAGHPGQYSAHWGSRIASALMISLISDAFKYAAAEHGPETTTIANNGMTVQSPYESATARTMERLANEALSSNRRPPTVTINQGTIVNVYVAKDVDFTNVLHPRR</sequence>
<evidence type="ECO:0000256" key="2">
    <source>
        <dbReference type="ARBA" id="ARBA00010265"/>
    </source>
</evidence>
<keyword evidence="3 7" id="KW-0812">Transmembrane</keyword>
<accession>A0A0L8ACD9</accession>
<feature type="region of interest" description="Disordered" evidence="6">
    <location>
        <begin position="1"/>
        <end position="45"/>
    </location>
</feature>
<dbReference type="RefSeq" id="WP_010484851.1">
    <property type="nucleotide sequence ID" value="NZ_AJLO02000016.1"/>
</dbReference>
<keyword evidence="5 7" id="KW-0472">Membrane</keyword>
<comment type="subcellular location">
    <subcellularLocation>
        <location evidence="1">Membrane</location>
        <topology evidence="1">Single-pass membrane protein</topology>
    </subcellularLocation>
</comment>
<organism evidence="8 9">
    <name type="scientific">Stenotrophomonas geniculata N1</name>
    <dbReference type="NCBI Taxonomy" id="1167641"/>
    <lineage>
        <taxon>Bacteria</taxon>
        <taxon>Pseudomonadati</taxon>
        <taxon>Pseudomonadota</taxon>
        <taxon>Gammaproteobacteria</taxon>
        <taxon>Lysobacterales</taxon>
        <taxon>Lysobacteraceae</taxon>
        <taxon>Stenotrophomonas</taxon>
    </lineage>
</organism>
<dbReference type="EMBL" id="AJLO02000016">
    <property type="protein sequence ID" value="KOE99809.1"/>
    <property type="molecule type" value="Genomic_DNA"/>
</dbReference>
<dbReference type="GO" id="GO:0016020">
    <property type="term" value="C:membrane"/>
    <property type="evidence" value="ECO:0007669"/>
    <property type="project" value="UniProtKB-SubCell"/>
</dbReference>
<evidence type="ECO:0000256" key="6">
    <source>
        <dbReference type="SAM" id="MobiDB-lite"/>
    </source>
</evidence>
<feature type="transmembrane region" description="Helical" evidence="7">
    <location>
        <begin position="66"/>
        <end position="85"/>
    </location>
</feature>
<comment type="caution">
    <text evidence="8">The sequence shown here is derived from an EMBL/GenBank/DDBJ whole genome shotgun (WGS) entry which is preliminary data.</text>
</comment>
<evidence type="ECO:0000256" key="3">
    <source>
        <dbReference type="ARBA" id="ARBA00022692"/>
    </source>
</evidence>
<name>A0A0L8ACD9_9GAMM</name>